<evidence type="ECO:0000256" key="2">
    <source>
        <dbReference type="ARBA" id="ARBA00004613"/>
    </source>
</evidence>
<evidence type="ECO:0000313" key="12">
    <source>
        <dbReference type="EMBL" id="KTC82927.1"/>
    </source>
</evidence>
<protein>
    <recommendedName>
        <fullName evidence="4">Pilin</fullName>
    </recommendedName>
</protein>
<keyword evidence="11" id="KW-1133">Transmembrane helix</keyword>
<reference evidence="12 13" key="1">
    <citation type="submission" date="2015-11" db="EMBL/GenBank/DDBJ databases">
        <title>Genomic analysis of 38 Legionella species identifies large and diverse effector repertoires.</title>
        <authorList>
            <person name="Burstein D."/>
            <person name="Amaro F."/>
            <person name="Zusman T."/>
            <person name="Lifshitz Z."/>
            <person name="Cohen O."/>
            <person name="Gilbert J.A."/>
            <person name="Pupko T."/>
            <person name="Shuman H.A."/>
            <person name="Segal G."/>
        </authorList>
    </citation>
    <scope>NUCLEOTIDE SEQUENCE [LARGE SCALE GENOMIC DNA]</scope>
    <source>
        <strain evidence="12 13">ORW</strain>
    </source>
</reference>
<dbReference type="Proteomes" id="UP000054921">
    <property type="component" value="Unassembled WGS sequence"/>
</dbReference>
<evidence type="ECO:0000256" key="7">
    <source>
        <dbReference type="ARBA" id="ARBA00022525"/>
    </source>
</evidence>
<feature type="transmembrane region" description="Helical" evidence="11">
    <location>
        <begin position="85"/>
        <end position="102"/>
    </location>
</feature>
<dbReference type="EMBL" id="LNXW01000006">
    <property type="protein sequence ID" value="KTC82927.1"/>
    <property type="molecule type" value="Genomic_DNA"/>
</dbReference>
<evidence type="ECO:0000256" key="10">
    <source>
        <dbReference type="ARBA" id="ARBA00026027"/>
    </source>
</evidence>
<dbReference type="STRING" id="28084.Lche_0150"/>
<keyword evidence="11" id="KW-0812">Transmembrane</keyword>
<keyword evidence="6" id="KW-0997">Cell inner membrane</keyword>
<proteinExistence type="inferred from homology"/>
<accession>A0A0W0SHP0</accession>
<comment type="similarity">
    <text evidence="3">Belongs to the TraA family.</text>
</comment>
<sequence>MNYRTAMNDLSIKGYLYARQLLPFLMIGLALLCLMPDSCFAAENRLSGLKEEVKATFGADSDLAYFLLLAEGLAGAYAYIKTKNIAVLAGVPVLMVFTHWALK</sequence>
<evidence type="ECO:0000256" key="6">
    <source>
        <dbReference type="ARBA" id="ARBA00022519"/>
    </source>
</evidence>
<dbReference type="InterPro" id="IPR008873">
    <property type="entry name" value="TraA"/>
</dbReference>
<evidence type="ECO:0000256" key="1">
    <source>
        <dbReference type="ARBA" id="ARBA00004429"/>
    </source>
</evidence>
<dbReference type="GO" id="GO:0005886">
    <property type="term" value="C:plasma membrane"/>
    <property type="evidence" value="ECO:0007669"/>
    <property type="project" value="UniProtKB-SubCell"/>
</dbReference>
<evidence type="ECO:0000256" key="11">
    <source>
        <dbReference type="SAM" id="Phobius"/>
    </source>
</evidence>
<dbReference type="AlphaFoldDB" id="A0A0W0SHP0"/>
<evidence type="ECO:0000256" key="9">
    <source>
        <dbReference type="ARBA" id="ARBA00023136"/>
    </source>
</evidence>
<dbReference type="RefSeq" id="WP_058387249.1">
    <property type="nucleotide sequence ID" value="NZ_LNXW01000006.1"/>
</dbReference>
<evidence type="ECO:0000313" key="13">
    <source>
        <dbReference type="Proteomes" id="UP000054921"/>
    </source>
</evidence>
<keyword evidence="8" id="KW-0184">Conjugation</keyword>
<evidence type="ECO:0000256" key="4">
    <source>
        <dbReference type="ARBA" id="ARBA00018586"/>
    </source>
</evidence>
<evidence type="ECO:0000256" key="3">
    <source>
        <dbReference type="ARBA" id="ARBA00009586"/>
    </source>
</evidence>
<keyword evidence="7" id="KW-0964">Secreted</keyword>
<keyword evidence="5" id="KW-1003">Cell membrane</keyword>
<evidence type="ECO:0000256" key="5">
    <source>
        <dbReference type="ARBA" id="ARBA00022475"/>
    </source>
</evidence>
<organism evidence="12 13">
    <name type="scientific">Legionella cherrii</name>
    <dbReference type="NCBI Taxonomy" id="28084"/>
    <lineage>
        <taxon>Bacteria</taxon>
        <taxon>Pseudomonadati</taxon>
        <taxon>Pseudomonadota</taxon>
        <taxon>Gammaproteobacteria</taxon>
        <taxon>Legionellales</taxon>
        <taxon>Legionellaceae</taxon>
        <taxon>Legionella</taxon>
    </lineage>
</organism>
<name>A0A0W0SHP0_9GAMM</name>
<feature type="transmembrane region" description="Helical" evidence="11">
    <location>
        <begin position="65"/>
        <end position="80"/>
    </location>
</feature>
<comment type="subcellular location">
    <subcellularLocation>
        <location evidence="1">Cell inner membrane</location>
        <topology evidence="1">Multi-pass membrane protein</topology>
    </subcellularLocation>
    <subcellularLocation>
        <location evidence="2">Secreted</location>
    </subcellularLocation>
</comment>
<comment type="subunit">
    <text evidence="10">Monomer. Interacts with itself to form filaments; also interacts with TraQ.</text>
</comment>
<comment type="caution">
    <text evidence="12">The sequence shown here is derived from an EMBL/GenBank/DDBJ whole genome shotgun (WGS) entry which is preliminary data.</text>
</comment>
<evidence type="ECO:0000256" key="8">
    <source>
        <dbReference type="ARBA" id="ARBA00022971"/>
    </source>
</evidence>
<dbReference type="OrthoDB" id="5649634at2"/>
<dbReference type="Pfam" id="PF05513">
    <property type="entry name" value="TraA"/>
    <property type="match status" value="1"/>
</dbReference>
<dbReference type="GO" id="GO:0005576">
    <property type="term" value="C:extracellular region"/>
    <property type="evidence" value="ECO:0007669"/>
    <property type="project" value="UniProtKB-SubCell"/>
</dbReference>
<keyword evidence="9 11" id="KW-0472">Membrane</keyword>
<dbReference type="PATRIC" id="fig|28084.5.peg.161"/>
<gene>
    <name evidence="12" type="ORF">Lche_0150</name>
</gene>